<accession>A0AA38PQL3</accession>
<dbReference type="EMBL" id="MU802326">
    <property type="protein sequence ID" value="KAJ3979508.1"/>
    <property type="molecule type" value="Genomic_DNA"/>
</dbReference>
<evidence type="ECO:0000256" key="1">
    <source>
        <dbReference type="SAM" id="MobiDB-lite"/>
    </source>
</evidence>
<feature type="compositionally biased region" description="Basic residues" evidence="1">
    <location>
        <begin position="205"/>
        <end position="218"/>
    </location>
</feature>
<evidence type="ECO:0000313" key="3">
    <source>
        <dbReference type="Proteomes" id="UP001163850"/>
    </source>
</evidence>
<protein>
    <submittedName>
        <fullName evidence="2">Uncharacterized protein</fullName>
    </submittedName>
</protein>
<proteinExistence type="predicted"/>
<feature type="compositionally biased region" description="Basic and acidic residues" evidence="1">
    <location>
        <begin position="238"/>
        <end position="255"/>
    </location>
</feature>
<comment type="caution">
    <text evidence="2">The sequence shown here is derived from an EMBL/GenBank/DDBJ whole genome shotgun (WGS) entry which is preliminary data.</text>
</comment>
<reference evidence="2" key="1">
    <citation type="submission" date="2022-08" db="EMBL/GenBank/DDBJ databases">
        <authorList>
            <consortium name="DOE Joint Genome Institute"/>
            <person name="Min B."/>
            <person name="Riley R."/>
            <person name="Sierra-Patev S."/>
            <person name="Naranjo-Ortiz M."/>
            <person name="Looney B."/>
            <person name="Konkel Z."/>
            <person name="Slot J.C."/>
            <person name="Sakamoto Y."/>
            <person name="Steenwyk J.L."/>
            <person name="Rokas A."/>
            <person name="Carro J."/>
            <person name="Camarero S."/>
            <person name="Ferreira P."/>
            <person name="Molpeceres G."/>
            <person name="Ruiz-Duenas F.J."/>
            <person name="Serrano A."/>
            <person name="Henrissat B."/>
            <person name="Drula E."/>
            <person name="Hughes K.W."/>
            <person name="Mata J.L."/>
            <person name="Ishikawa N.K."/>
            <person name="Vargas-Isla R."/>
            <person name="Ushijima S."/>
            <person name="Smith C.A."/>
            <person name="Ahrendt S."/>
            <person name="Andreopoulos W."/>
            <person name="He G."/>
            <person name="Labutti K."/>
            <person name="Lipzen A."/>
            <person name="Ng V."/>
            <person name="Sandor L."/>
            <person name="Barry K."/>
            <person name="Martinez A.T."/>
            <person name="Xiao Y."/>
            <person name="Gibbons J.G."/>
            <person name="Terashima K."/>
            <person name="Hibbett D.S."/>
            <person name="Grigoriev I.V."/>
        </authorList>
    </citation>
    <scope>NUCLEOTIDE SEQUENCE</scope>
    <source>
        <strain evidence="2">TFB7829</strain>
    </source>
</reference>
<dbReference type="Proteomes" id="UP001163850">
    <property type="component" value="Unassembled WGS sequence"/>
</dbReference>
<feature type="region of interest" description="Disordered" evidence="1">
    <location>
        <begin position="164"/>
        <end position="262"/>
    </location>
</feature>
<evidence type="ECO:0000313" key="2">
    <source>
        <dbReference type="EMBL" id="KAJ3979508.1"/>
    </source>
</evidence>
<sequence length="950" mass="106512">MSDTIPSSHLLSDTQATFIIQFFSQNPHLLPSQHQNLPSLLNSQRIHTGAIQTCPSAIAQSDSEILPTEYLARLRELERREREVSRREDWLKSHYHVDTSPGDDDDSEEGRAHIMNFEIGDGTPNSGNATLVEFDDKWFQDQAEDFDQDMIDSSVNAWLAAQVDEENPSPQSTKRVHESESEGASKANTGDAHARDCQRNGRSVTSRKRRKAPRTTHHVRMDGHENEMENNQDPESEQGGRGEEHEGDSLEDKGSSRQWVVSSVPWEPSQKVRNKAQELLIEIGMSEGTWISSAECDAWVQDLADAITVRQWGNADSLIQQNLVNITQRLKRAESVGRGVALMRMINELMFAAKISSILHSAALHQEGMGQSQRRSSVLLILTDLMRKQDLALSSLIGWYSAGSRWARLAAGGTVYLLMLIARKSGLDGKIRGRTVNSLDIISLSNMLRAPSTPVIDQIVRLQIVPLIVKLAKTIPFKLPTLFDVSIRDVFDIPEVLDCRDLLNSDIYFDKFFQRHTIALPRVADIWNLLLDLWNSICSDLPDFEIYSAHQMTQAYLTGSSEGIAVYDAYPENDSGDEKNHINSPAVVGNVFQKYGDFSSRQVDLVKSFFSYERTTLSNKRKPFPVNNSNERNQWTNKQRRTALGATLILSLEALGISMKERFYPPSNLSKAGLLMSSQKWINVDNSVIKGREIKLKDANDKLICYTNGTLSDSHRAHLQTALVAFFSREPASIKLISRKATEVGTNPFTTFHFSMWSRYSTSGKDAPSDVHPYHLQTAIGTKTNTSQFFVRPSSDIQDFSKEYKELCDIFGDVLRLMVTIALAEFPEELKDVMANVDIFPLNDSSPISPFTSFVLNINVETGAHRDDGDCGLCLILALGHHTGGELCLYEPRIMLNLVHGDWVAFDSKSITHFNMKYSGIRCSAVIHSDKTGIAHQKDGNGWDGNNYVL</sequence>
<dbReference type="AlphaFoldDB" id="A0AA38PQL3"/>
<dbReference type="Gene3D" id="3.60.130.30">
    <property type="match status" value="1"/>
</dbReference>
<name>A0AA38PQL3_9AGAR</name>
<organism evidence="2 3">
    <name type="scientific">Lentinula detonsa</name>
    <dbReference type="NCBI Taxonomy" id="2804962"/>
    <lineage>
        <taxon>Eukaryota</taxon>
        <taxon>Fungi</taxon>
        <taxon>Dikarya</taxon>
        <taxon>Basidiomycota</taxon>
        <taxon>Agaricomycotina</taxon>
        <taxon>Agaricomycetes</taxon>
        <taxon>Agaricomycetidae</taxon>
        <taxon>Agaricales</taxon>
        <taxon>Marasmiineae</taxon>
        <taxon>Omphalotaceae</taxon>
        <taxon>Lentinula</taxon>
    </lineage>
</organism>
<gene>
    <name evidence="2" type="ORF">F5890DRAFT_1558638</name>
</gene>